<dbReference type="Proteomes" id="UP000290288">
    <property type="component" value="Unassembled WGS sequence"/>
</dbReference>
<gene>
    <name evidence="1" type="ORF">EST38_g3213</name>
</gene>
<keyword evidence="2" id="KW-1185">Reference proteome</keyword>
<protein>
    <recommendedName>
        <fullName evidence="3">DRBM domain-containing protein</fullName>
    </recommendedName>
</protein>
<proteinExistence type="predicted"/>
<organism evidence="1 2">
    <name type="scientific">Candolleomyces aberdarensis</name>
    <dbReference type="NCBI Taxonomy" id="2316362"/>
    <lineage>
        <taxon>Eukaryota</taxon>
        <taxon>Fungi</taxon>
        <taxon>Dikarya</taxon>
        <taxon>Basidiomycota</taxon>
        <taxon>Agaricomycotina</taxon>
        <taxon>Agaricomycetes</taxon>
        <taxon>Agaricomycetidae</taxon>
        <taxon>Agaricales</taxon>
        <taxon>Agaricineae</taxon>
        <taxon>Psathyrellaceae</taxon>
        <taxon>Candolleomyces</taxon>
    </lineage>
</organism>
<sequence>MSNEFCMKLNNATQRLFGNIVRSAVVAQETNDHERPWFAEARLVGHSDDDVVYVLGWAFATKKKMAKDLAAKAGFEWLRSQHPSIDLSDL</sequence>
<comment type="caution">
    <text evidence="1">The sequence shown here is derived from an EMBL/GenBank/DDBJ whole genome shotgun (WGS) entry which is preliminary data.</text>
</comment>
<evidence type="ECO:0008006" key="3">
    <source>
        <dbReference type="Google" id="ProtNLM"/>
    </source>
</evidence>
<evidence type="ECO:0000313" key="2">
    <source>
        <dbReference type="Proteomes" id="UP000290288"/>
    </source>
</evidence>
<dbReference type="AlphaFoldDB" id="A0A4Q2DR09"/>
<accession>A0A4Q2DR09</accession>
<reference evidence="1 2" key="1">
    <citation type="submission" date="2019-01" db="EMBL/GenBank/DDBJ databases">
        <title>Draft genome sequence of Psathyrella aberdarensis IHI B618.</title>
        <authorList>
            <person name="Buettner E."/>
            <person name="Kellner H."/>
        </authorList>
    </citation>
    <scope>NUCLEOTIDE SEQUENCE [LARGE SCALE GENOMIC DNA]</scope>
    <source>
        <strain evidence="1 2">IHI B618</strain>
    </source>
</reference>
<evidence type="ECO:0000313" key="1">
    <source>
        <dbReference type="EMBL" id="RXW22637.1"/>
    </source>
</evidence>
<dbReference type="SUPFAM" id="SSF54768">
    <property type="entry name" value="dsRNA-binding domain-like"/>
    <property type="match status" value="1"/>
</dbReference>
<dbReference type="EMBL" id="SDEE01000065">
    <property type="protein sequence ID" value="RXW22637.1"/>
    <property type="molecule type" value="Genomic_DNA"/>
</dbReference>
<name>A0A4Q2DR09_9AGAR</name>